<evidence type="ECO:0000313" key="3">
    <source>
        <dbReference type="Proteomes" id="UP000015530"/>
    </source>
</evidence>
<dbReference type="EMBL" id="AMYD01001096">
    <property type="protein sequence ID" value="EQB54597.1"/>
    <property type="molecule type" value="Genomic_DNA"/>
</dbReference>
<accession>T0KGQ7</accession>
<evidence type="ECO:0000313" key="2">
    <source>
        <dbReference type="EMBL" id="EQB54597.1"/>
    </source>
</evidence>
<name>T0KGQ7_COLGC</name>
<comment type="caution">
    <text evidence="2">The sequence shown here is derived from an EMBL/GenBank/DDBJ whole genome shotgun (WGS) entry which is preliminary data.</text>
</comment>
<dbReference type="AlphaFoldDB" id="T0KGQ7"/>
<sequence>MLGVDGGGGNGALVKEALRRGEASPASKAKKVGYP</sequence>
<gene>
    <name evidence="2" type="ORF">CGLO_05543</name>
</gene>
<organism evidence="2 3">
    <name type="scientific">Colletotrichum gloeosporioides (strain Cg-14)</name>
    <name type="common">Anthracnose fungus</name>
    <name type="synonym">Glomerella cingulata</name>
    <dbReference type="NCBI Taxonomy" id="1237896"/>
    <lineage>
        <taxon>Eukaryota</taxon>
        <taxon>Fungi</taxon>
        <taxon>Dikarya</taxon>
        <taxon>Ascomycota</taxon>
        <taxon>Pezizomycotina</taxon>
        <taxon>Sordariomycetes</taxon>
        <taxon>Hypocreomycetidae</taxon>
        <taxon>Glomerellales</taxon>
        <taxon>Glomerellaceae</taxon>
        <taxon>Colletotrichum</taxon>
        <taxon>Colletotrichum gloeosporioides species complex</taxon>
    </lineage>
</organism>
<proteinExistence type="predicted"/>
<dbReference type="HOGENOM" id="CLU_3368434_0_0_1"/>
<protein>
    <submittedName>
        <fullName evidence="2">Uncharacterized protein</fullName>
    </submittedName>
</protein>
<feature type="compositionally biased region" description="Gly residues" evidence="1">
    <location>
        <begin position="1"/>
        <end position="11"/>
    </location>
</feature>
<evidence type="ECO:0000256" key="1">
    <source>
        <dbReference type="SAM" id="MobiDB-lite"/>
    </source>
</evidence>
<feature type="region of interest" description="Disordered" evidence="1">
    <location>
        <begin position="1"/>
        <end position="35"/>
    </location>
</feature>
<reference evidence="3" key="1">
    <citation type="journal article" date="2013" name="Mol. Plant Microbe Interact.">
        <title>Global aspects of pacC regulation of pathogenicity genes in Colletotrichum gloeosporioides as revealed by transcriptome analysis.</title>
        <authorList>
            <person name="Alkan N."/>
            <person name="Meng X."/>
            <person name="Friedlander G."/>
            <person name="Reuveni E."/>
            <person name="Sukno S."/>
            <person name="Sherman A."/>
            <person name="Thon M."/>
            <person name="Fluhr R."/>
            <person name="Prusky D."/>
        </authorList>
    </citation>
    <scope>NUCLEOTIDE SEQUENCE [LARGE SCALE GENOMIC DNA]</scope>
    <source>
        <strain evidence="3">Cg-14</strain>
    </source>
</reference>
<dbReference type="Proteomes" id="UP000015530">
    <property type="component" value="Unassembled WGS sequence"/>
</dbReference>